<proteinExistence type="predicted"/>
<accession>A0ABV5C477</accession>
<keyword evidence="1" id="KW-0175">Coiled coil</keyword>
<organism evidence="2 3">
    <name type="scientific">Paenibacillus medicaginis</name>
    <dbReference type="NCBI Taxonomy" id="1470560"/>
    <lineage>
        <taxon>Bacteria</taxon>
        <taxon>Bacillati</taxon>
        <taxon>Bacillota</taxon>
        <taxon>Bacilli</taxon>
        <taxon>Bacillales</taxon>
        <taxon>Paenibacillaceae</taxon>
        <taxon>Paenibacillus</taxon>
    </lineage>
</organism>
<comment type="caution">
    <text evidence="2">The sequence shown here is derived from an EMBL/GenBank/DDBJ whole genome shotgun (WGS) entry which is preliminary data.</text>
</comment>
<evidence type="ECO:0000313" key="2">
    <source>
        <dbReference type="EMBL" id="MFB5762303.1"/>
    </source>
</evidence>
<reference evidence="2 3" key="1">
    <citation type="submission" date="2024-09" db="EMBL/GenBank/DDBJ databases">
        <title>Paenibacillus zeirhizospherea sp. nov., isolated from surface of the maize (Zea mays) roots in a horticulture field, Hungary.</title>
        <authorList>
            <person name="Marton D."/>
            <person name="Farkas M."/>
            <person name="Bedics A."/>
            <person name="Toth E."/>
            <person name="Tancsics A."/>
            <person name="Boka K."/>
            <person name="Marati G."/>
            <person name="Kriszt B."/>
            <person name="Cserhati M."/>
        </authorList>
    </citation>
    <scope>NUCLEOTIDE SEQUENCE [LARGE SCALE GENOMIC DNA]</scope>
    <source>
        <strain evidence="2 3">JCM 18446</strain>
    </source>
</reference>
<keyword evidence="3" id="KW-1185">Reference proteome</keyword>
<dbReference type="EMBL" id="JBHIRY010000019">
    <property type="protein sequence ID" value="MFB5762303.1"/>
    <property type="molecule type" value="Genomic_DNA"/>
</dbReference>
<dbReference type="Proteomes" id="UP001580430">
    <property type="component" value="Unassembled WGS sequence"/>
</dbReference>
<dbReference type="RefSeq" id="WP_375521414.1">
    <property type="nucleotide sequence ID" value="NZ_JBHIRY010000019.1"/>
</dbReference>
<evidence type="ECO:0000313" key="3">
    <source>
        <dbReference type="Proteomes" id="UP001580430"/>
    </source>
</evidence>
<protein>
    <submittedName>
        <fullName evidence="2">Uncharacterized protein</fullName>
    </submittedName>
</protein>
<sequence length="100" mass="11912">MNSELKELLQSVIREELQPIHEHLEKIETDQQEMKQEMKQEIQEIRVDQQEMKRAVLDTNERVMEIGDFLENQHRTIELLSARSIQQEAELKSVIKTQKA</sequence>
<gene>
    <name evidence="2" type="ORF">ACE5LO_18100</name>
</gene>
<name>A0ABV5C477_9BACL</name>
<evidence type="ECO:0000256" key="1">
    <source>
        <dbReference type="SAM" id="Coils"/>
    </source>
</evidence>
<feature type="coiled-coil region" evidence="1">
    <location>
        <begin position="20"/>
        <end position="55"/>
    </location>
</feature>